<accession>A0A6G1QU05</accession>
<protein>
    <submittedName>
        <fullName evidence="1">Uncharacterized protein</fullName>
    </submittedName>
</protein>
<sequence>MHRQKCTLTFTPMGNLESPIKLACMFLDCGWKPRAEENQSSTGRTCKLHTERPQQAGGFEPGTFYL</sequence>
<organism evidence="1 2">
    <name type="scientific">Channa argus</name>
    <name type="common">Northern snakehead</name>
    <name type="synonym">Ophicephalus argus</name>
    <dbReference type="NCBI Taxonomy" id="215402"/>
    <lineage>
        <taxon>Eukaryota</taxon>
        <taxon>Metazoa</taxon>
        <taxon>Chordata</taxon>
        <taxon>Craniata</taxon>
        <taxon>Vertebrata</taxon>
        <taxon>Euteleostomi</taxon>
        <taxon>Actinopterygii</taxon>
        <taxon>Neopterygii</taxon>
        <taxon>Teleostei</taxon>
        <taxon>Neoteleostei</taxon>
        <taxon>Acanthomorphata</taxon>
        <taxon>Anabantaria</taxon>
        <taxon>Anabantiformes</taxon>
        <taxon>Channoidei</taxon>
        <taxon>Channidae</taxon>
        <taxon>Channa</taxon>
    </lineage>
</organism>
<dbReference type="EMBL" id="CM015733">
    <property type="protein sequence ID" value="KAF3705698.1"/>
    <property type="molecule type" value="Genomic_DNA"/>
</dbReference>
<reference evidence="1 2" key="1">
    <citation type="submission" date="2019-02" db="EMBL/GenBank/DDBJ databases">
        <title>Opniocepnalus argus genome.</title>
        <authorList>
            <person name="Zhou C."/>
            <person name="Xiao S."/>
        </authorList>
    </citation>
    <scope>NUCLEOTIDE SEQUENCE [LARGE SCALE GENOMIC DNA]</scope>
    <source>
        <strain evidence="1">OARG1902GOOAL</strain>
        <tissue evidence="1">Muscle</tissue>
    </source>
</reference>
<dbReference type="Proteomes" id="UP000503349">
    <property type="component" value="Chromosome 22"/>
</dbReference>
<proteinExistence type="predicted"/>
<gene>
    <name evidence="1" type="ORF">EXN66_Car021389</name>
</gene>
<keyword evidence="2" id="KW-1185">Reference proteome</keyword>
<evidence type="ECO:0000313" key="2">
    <source>
        <dbReference type="Proteomes" id="UP000503349"/>
    </source>
</evidence>
<reference evidence="2" key="2">
    <citation type="submission" date="2019-02" db="EMBL/GenBank/DDBJ databases">
        <title>Opniocepnalus argus Var Kimnra genome.</title>
        <authorList>
            <person name="Zhou C."/>
            <person name="Xiao S."/>
        </authorList>
    </citation>
    <scope>NUCLEOTIDE SEQUENCE [LARGE SCALE GENOMIC DNA]</scope>
</reference>
<name>A0A6G1QU05_CHAAH</name>
<evidence type="ECO:0000313" key="1">
    <source>
        <dbReference type="EMBL" id="KAF3705698.1"/>
    </source>
</evidence>
<dbReference type="AlphaFoldDB" id="A0A6G1QU05"/>